<accession>A0A7W4VUU1</accession>
<comment type="similarity">
    <text evidence="2">Belongs to the glycosyltransferase 2 family.</text>
</comment>
<evidence type="ECO:0000313" key="7">
    <source>
        <dbReference type="EMBL" id="MBB3042190.1"/>
    </source>
</evidence>
<evidence type="ECO:0000256" key="4">
    <source>
        <dbReference type="ARBA" id="ARBA00022679"/>
    </source>
</evidence>
<name>A0A7W4VUU1_9ACTN</name>
<proteinExistence type="inferred from homology"/>
<evidence type="ECO:0000313" key="8">
    <source>
        <dbReference type="Proteomes" id="UP000589626"/>
    </source>
</evidence>
<evidence type="ECO:0000256" key="3">
    <source>
        <dbReference type="ARBA" id="ARBA00022676"/>
    </source>
</evidence>
<dbReference type="SUPFAM" id="SSF53448">
    <property type="entry name" value="Nucleotide-diphospho-sugar transferases"/>
    <property type="match status" value="1"/>
</dbReference>
<organism evidence="7 8">
    <name type="scientific">Nocardioides soli</name>
    <dbReference type="NCBI Taxonomy" id="1036020"/>
    <lineage>
        <taxon>Bacteria</taxon>
        <taxon>Bacillati</taxon>
        <taxon>Actinomycetota</taxon>
        <taxon>Actinomycetes</taxon>
        <taxon>Propionibacteriales</taxon>
        <taxon>Nocardioidaceae</taxon>
        <taxon>Nocardioides</taxon>
    </lineage>
</organism>
<dbReference type="InterPro" id="IPR001173">
    <property type="entry name" value="Glyco_trans_2-like"/>
</dbReference>
<comment type="pathway">
    <text evidence="1">Cell wall biogenesis; cell wall polysaccharide biosynthesis.</text>
</comment>
<evidence type="ECO:0000259" key="5">
    <source>
        <dbReference type="Pfam" id="PF00535"/>
    </source>
</evidence>
<dbReference type="AlphaFoldDB" id="A0A7W4VUU1"/>
<evidence type="ECO:0000259" key="6">
    <source>
        <dbReference type="Pfam" id="PF13524"/>
    </source>
</evidence>
<dbReference type="Gene3D" id="3.90.550.10">
    <property type="entry name" value="Spore Coat Polysaccharide Biosynthesis Protein SpsA, Chain A"/>
    <property type="match status" value="1"/>
</dbReference>
<dbReference type="RefSeq" id="WP_183592005.1">
    <property type="nucleotide sequence ID" value="NZ_JACHWR010000001.1"/>
</dbReference>
<dbReference type="Pfam" id="PF00535">
    <property type="entry name" value="Glycos_transf_2"/>
    <property type="match status" value="1"/>
</dbReference>
<keyword evidence="8" id="KW-1185">Reference proteome</keyword>
<feature type="domain" description="Glycosyltransferase 2-like" evidence="5">
    <location>
        <begin position="139"/>
        <end position="252"/>
    </location>
</feature>
<dbReference type="InterPro" id="IPR055259">
    <property type="entry name" value="YkvP/CgeB_Glyco_trans-like"/>
</dbReference>
<dbReference type="PANTHER" id="PTHR43179:SF12">
    <property type="entry name" value="GALACTOFURANOSYLTRANSFERASE GLFT2"/>
    <property type="match status" value="1"/>
</dbReference>
<keyword evidence="4 7" id="KW-0808">Transferase</keyword>
<dbReference type="InterPro" id="IPR029044">
    <property type="entry name" value="Nucleotide-diphossugar_trans"/>
</dbReference>
<dbReference type="EMBL" id="JACHWR010000001">
    <property type="protein sequence ID" value="MBB3042190.1"/>
    <property type="molecule type" value="Genomic_DNA"/>
</dbReference>
<keyword evidence="3" id="KW-0328">Glycosyltransferase</keyword>
<protein>
    <submittedName>
        <fullName evidence="7">GT2 family glycosyltransferase</fullName>
    </submittedName>
</protein>
<sequence length="712" mass="76896">MTGTEAEPVQRRAARLVRSGLLDVEFYGALVGGSFDTDDDAALHAVTEGMPQRLSFNPFVDFARLPQPVRRAFRAGKVGVVLKHLEAEGLPAYDERTRATLLEVARGLGARGRTSLPDPLVDWDAELARLAERVPGRTSVVIPTYDDWFMTVRAATAVLVESGAADVEVVVVDNGSPPHVALALAGALASAFVGDDAIRVVHLPQNTNFAGGSNVGFARSTGDRVVFLNNDTRVRHGWLPPLLAPLDDPQVAGSQSLLVFPDDTIQAAGTVFPAEGLLPSHLLVGHPRQDADAVEGRRFSVATAAALAMRAEDVVALRGFDPAYRNGFEDVDLCLRALELRPGGFRVATGSVVTHYESQSPGRFAKAMDNRRLFVERWRDRLPAPEPEVYAELGWRLALPVADDGQPVPVARPVVTGRLRRDPDRLRWGLRIPSTGGHWGDVWGDTHFAEELARALRRLGQDAVVHRRDAHDAASTAYDDVSLVLRGTYPGRPAPEQTSVLWVISHPDEIADEELTGFDLVCAASTTWAQERSRALGRPVRPLLQATGLPSVDGGGDRSPTAVFVGNAEDRTRPMVHWAVEAGVPVAVYGRGWDDLPADAWRAAQLPNDRLGEVYRAHAVVIADHWPDMARHGFVANRVFDAVASGAHVLCDEVSGVAEMFPGRVRVCRGPADLRAGYDAALAAPALPVAEAGLSFDDRARELLQAVRGLRG</sequence>
<dbReference type="Proteomes" id="UP000589626">
    <property type="component" value="Unassembled WGS sequence"/>
</dbReference>
<dbReference type="Pfam" id="PF13524">
    <property type="entry name" value="Glyco_trans_1_2"/>
    <property type="match status" value="1"/>
</dbReference>
<dbReference type="GO" id="GO:0016757">
    <property type="term" value="F:glycosyltransferase activity"/>
    <property type="evidence" value="ECO:0007669"/>
    <property type="project" value="UniProtKB-KW"/>
</dbReference>
<evidence type="ECO:0000256" key="1">
    <source>
        <dbReference type="ARBA" id="ARBA00004776"/>
    </source>
</evidence>
<reference evidence="7 8" key="1">
    <citation type="submission" date="2020-08" db="EMBL/GenBank/DDBJ databases">
        <title>Sequencing the genomes of 1000 actinobacteria strains.</title>
        <authorList>
            <person name="Klenk H.-P."/>
        </authorList>
    </citation>
    <scope>NUCLEOTIDE SEQUENCE [LARGE SCALE GENOMIC DNA]</scope>
    <source>
        <strain evidence="7 8">DSM 105498</strain>
    </source>
</reference>
<feature type="domain" description="Spore protein YkvP/CgeB glycosyl transferase-like" evidence="6">
    <location>
        <begin position="572"/>
        <end position="686"/>
    </location>
</feature>
<dbReference type="PANTHER" id="PTHR43179">
    <property type="entry name" value="RHAMNOSYLTRANSFERASE WBBL"/>
    <property type="match status" value="1"/>
</dbReference>
<gene>
    <name evidence="7" type="ORF">FHU40_001991</name>
</gene>
<comment type="caution">
    <text evidence="7">The sequence shown here is derived from an EMBL/GenBank/DDBJ whole genome shotgun (WGS) entry which is preliminary data.</text>
</comment>
<evidence type="ECO:0000256" key="2">
    <source>
        <dbReference type="ARBA" id="ARBA00006739"/>
    </source>
</evidence>